<feature type="compositionally biased region" description="Polar residues" evidence="2">
    <location>
        <begin position="2027"/>
        <end position="2042"/>
    </location>
</feature>
<dbReference type="RefSeq" id="WP_063881489.1">
    <property type="nucleotide sequence ID" value="NZ_AUXW01000167.1"/>
</dbReference>
<dbReference type="Pfam" id="PF00004">
    <property type="entry name" value="AAA"/>
    <property type="match status" value="1"/>
</dbReference>
<sequence>MTDSANNAALEQGSYDLIKRRLSNSGAQLRTDIDLLNQNRIDTFGSTEIKVKGRARVRTEHNCIPRDIVLIGDKLIFAYNVFLGLKKNTQVGDVFSVQKLVQQDDHYEVEAYPSETKFLTDNRFLRDFDELYTYYKETRLQHLFQQNGKLYALFQIGDKLTDVRVFRWEIAADNTLDYIDNRGERDLNTGQDYDFEWIKTDRSNHVEGRHPHINILDTVFVETVGGDLTIKIENNTESGEGIYAEPVEDKNQSLADCDVDYAKLGEIILLKVLPYREKVWRYYIFNCVTEKVIRQDAISDACVQLPDDHGIIFPGGYYLQSGQTRSFEDHIENLEFHKQIKSPNGEDVLYVFYEPSEGRYALFAYNLIEKNLQNPIYCHGYGVYEDGLTITFKAEKEEAERVHPIQIWDSPFCSVEFAANAPTPSSMLGKIGNPDLVRGISDLYSVCKAISEQNPNVSHYESLISLTRSILDRYHWLTEPDFTPLNTQLHEIFETSEQVLDEFEKVSQIQETAKKALADIEQEYKATTKDIRPDSFKLATEFVTGLEALKLLKGKIISLEEVKYIDVTALQALQIRLDELTLELSKATAQFLQKEAALAPYHDKLGELTGLSEKSESVTELNGFLDALDTLGDELDLLNHTMLDLEIDDSRVRTQILEDVSGVYGLVNRAKASIEIRRKSLGSVEAKAEFAARFKLFSQSITSSLNNARTPEQCDEQLSRLLIQLEELESQFSEYDEYLAEIMAKRDDVYESFEAHKQQLIDERQRRALNLANAAERILQGVTRRSQNFTDIDEINSYFASDPMISKLRSLTQELKDLGDEIKADDIQAKLKASKDQGIRSLRDKQDIYSDGGNSVKIGKHNFGVNKQQLDLTLLPRDEDLMFHLTGTEYFEPIGDKRIRETLLAYRPYWQQNLVSENNDIYRGEFLAAQVLTAATDPTHALTLDGLNAAIADDSLLTLVQKFAEPRYQEGYEKGIHDHDATLILQNLLAQKQALGLLIYPTSARVVAQLYASQCDDKQLIKWREQSKQAELMETLLGDARFKVQLATELGEVITQFAQTDLNRYLGYTSALSGQLSAEYLIKELAHSKKDLVFSTSHTVKKLAEQFNSVARSKGFAGSLQDTLQALEHMQDQAIMATSWLNAYGQQHDTEVSSDDLIEAANMVLLQHLKTAKFNAQDVAVTNQVNGLLGQHIRIDEQVLTLDYSEFFARTELYLAEHVRGFSHYHEIKSDILVEQKERLQLDEFKPRPLSSFVRNQLIDKVYFPIIGDNLAKQIGASGNNKRTDLMGMLLLISPPGYGKTTLIEYVANRLGLTFVKVNCPSIGHDQVSLDPGQAINATAAKEIEKINQSFEMGNNVMLYLDDIQHTNPEFLQKFISLCDGSRRIDGVWNGRSKTYDLRGKKFAVVMAGNPYTESGESFKIPDMLANRADIYNLGDTLSGCEQEFAMSFIENALTSNAVLAPLANRNMQDLYKLVRISEGEDISLNELEHNYSQAQANEIVSVLQKLIQIRNTVLKVNAQYIASAAQDDDYRIEPPFKLQGSYRNMNKMAEKVVAAMNDEELENLIQDHYRGEAQTLSKGSEENLLKLAELRGTLDEQARARWQQILDDYALLNRANDAGSPILLAVEQLGELNESLTSIATKLDKEQLSHNYSALFESLNQVVSAQDANDSIQSVAKVIEQTAQQSSLTASFEQLIGLLAEQHQQRQTHSEHLAHQGVNTTETLVDKVNETLAQLTGALNTQSERYSEQAQLDAQRADNRLASQQALTAALSEQLQQVSGAIESQRDSQISSAEQSALKHSEGMARHGAELAKLADELTKLRSTLSAQNTLKESQVEQSKGHQQALVECVSSKLEHMAKVLEAQNSVAHHSRQSELLAQQSEALKVMAKKTDIGDALSGLSRDFLKSQDVLGLKLKEVLESSQHQTAEQLSSVSGELQEHHDELTTQVQVHSSVLEQLVAQLREQVASAQQATPSDEVALALSELVNTALPSLVQQAEQSSTLDPEIGRKVDVILERLARIERQPAPSQGSSQNSDNPYML</sequence>
<feature type="coiled-coil region" evidence="1">
    <location>
        <begin position="570"/>
        <end position="597"/>
    </location>
</feature>
<dbReference type="InterPro" id="IPR020958">
    <property type="entry name" value="DUF3686"/>
</dbReference>
<accession>A0A0F6A7X8</accession>
<dbReference type="PATRIC" id="fig|1129367.4.peg.3915"/>
<name>A0A0F6A7X8_9GAMM</name>
<evidence type="ECO:0000313" key="7">
    <source>
        <dbReference type="Proteomes" id="UP000033434"/>
    </source>
</evidence>
<dbReference type="InterPro" id="IPR027417">
    <property type="entry name" value="P-loop_NTPase"/>
</dbReference>
<evidence type="ECO:0000259" key="3">
    <source>
        <dbReference type="Pfam" id="PF00004"/>
    </source>
</evidence>
<evidence type="ECO:0000313" key="6">
    <source>
        <dbReference type="EMBL" id="KKE82238.1"/>
    </source>
</evidence>
<dbReference type="InterPro" id="IPR003959">
    <property type="entry name" value="ATPase_AAA_core"/>
</dbReference>
<evidence type="ECO:0000256" key="1">
    <source>
        <dbReference type="SAM" id="Coils"/>
    </source>
</evidence>
<feature type="domain" description="DUF3686" evidence="4">
    <location>
        <begin position="29"/>
        <end position="475"/>
    </location>
</feature>
<dbReference type="Pfam" id="PF25472">
    <property type="entry name" value="DUF7902"/>
    <property type="match status" value="1"/>
</dbReference>
<feature type="domain" description="DUF7902" evidence="5">
    <location>
        <begin position="597"/>
        <end position="680"/>
    </location>
</feature>
<dbReference type="SUPFAM" id="SSF52540">
    <property type="entry name" value="P-loop containing nucleoside triphosphate hydrolases"/>
    <property type="match status" value="1"/>
</dbReference>
<dbReference type="GO" id="GO:0016887">
    <property type="term" value="F:ATP hydrolysis activity"/>
    <property type="evidence" value="ECO:0007669"/>
    <property type="project" value="InterPro"/>
</dbReference>
<dbReference type="EMBL" id="AUXW01000167">
    <property type="protein sequence ID" value="KKE82238.1"/>
    <property type="molecule type" value="Genomic_DNA"/>
</dbReference>
<feature type="region of interest" description="Disordered" evidence="2">
    <location>
        <begin position="2022"/>
        <end position="2042"/>
    </location>
</feature>
<dbReference type="InterPro" id="IPR057224">
    <property type="entry name" value="DUF7902"/>
</dbReference>
<evidence type="ECO:0000256" key="2">
    <source>
        <dbReference type="SAM" id="MobiDB-lite"/>
    </source>
</evidence>
<dbReference type="Gene3D" id="3.40.50.300">
    <property type="entry name" value="P-loop containing nucleotide triphosphate hydrolases"/>
    <property type="match status" value="1"/>
</dbReference>
<evidence type="ECO:0000259" key="5">
    <source>
        <dbReference type="Pfam" id="PF25472"/>
    </source>
</evidence>
<gene>
    <name evidence="6" type="ORF">N479_19260</name>
</gene>
<dbReference type="Pfam" id="PF12458">
    <property type="entry name" value="DUF3686"/>
    <property type="match status" value="1"/>
</dbReference>
<proteinExistence type="predicted"/>
<protein>
    <recommendedName>
        <fullName evidence="8">DNA repair protein</fullName>
    </recommendedName>
</protein>
<organism evidence="6 7">
    <name type="scientific">Pseudoalteromonas luteoviolacea S4054</name>
    <dbReference type="NCBI Taxonomy" id="1129367"/>
    <lineage>
        <taxon>Bacteria</taxon>
        <taxon>Pseudomonadati</taxon>
        <taxon>Pseudomonadota</taxon>
        <taxon>Gammaproteobacteria</taxon>
        <taxon>Alteromonadales</taxon>
        <taxon>Pseudoalteromonadaceae</taxon>
        <taxon>Pseudoalteromonas</taxon>
    </lineage>
</organism>
<dbReference type="GO" id="GO:0005524">
    <property type="term" value="F:ATP binding"/>
    <property type="evidence" value="ECO:0007669"/>
    <property type="project" value="InterPro"/>
</dbReference>
<evidence type="ECO:0008006" key="8">
    <source>
        <dbReference type="Google" id="ProtNLM"/>
    </source>
</evidence>
<feature type="domain" description="ATPase AAA-type core" evidence="3">
    <location>
        <begin position="1290"/>
        <end position="1370"/>
    </location>
</feature>
<dbReference type="Proteomes" id="UP000033434">
    <property type="component" value="Unassembled WGS sequence"/>
</dbReference>
<reference evidence="6 7" key="1">
    <citation type="journal article" date="2015" name="BMC Genomics">
        <title>Genome mining reveals unlocked bioactive potential of marine Gram-negative bacteria.</title>
        <authorList>
            <person name="Machado H."/>
            <person name="Sonnenschein E.C."/>
            <person name="Melchiorsen J."/>
            <person name="Gram L."/>
        </authorList>
    </citation>
    <scope>NUCLEOTIDE SEQUENCE [LARGE SCALE GENOMIC DNA]</scope>
    <source>
        <strain evidence="6 7">S4054</strain>
    </source>
</reference>
<keyword evidence="1" id="KW-0175">Coiled coil</keyword>
<comment type="caution">
    <text evidence="6">The sequence shown here is derived from an EMBL/GenBank/DDBJ whole genome shotgun (WGS) entry which is preliminary data.</text>
</comment>
<evidence type="ECO:0000259" key="4">
    <source>
        <dbReference type="Pfam" id="PF12458"/>
    </source>
</evidence>
<feature type="coiled-coil region" evidence="1">
    <location>
        <begin position="718"/>
        <end position="745"/>
    </location>
</feature>